<feature type="compositionally biased region" description="Low complexity" evidence="2">
    <location>
        <begin position="326"/>
        <end position="372"/>
    </location>
</feature>
<gene>
    <name evidence="3" type="ORF">DASC09_051520</name>
</gene>
<feature type="compositionally biased region" description="Polar residues" evidence="2">
    <location>
        <begin position="82"/>
        <end position="108"/>
    </location>
</feature>
<organism evidence="3 4">
    <name type="scientific">Saccharomycopsis crataegensis</name>
    <dbReference type="NCBI Taxonomy" id="43959"/>
    <lineage>
        <taxon>Eukaryota</taxon>
        <taxon>Fungi</taxon>
        <taxon>Dikarya</taxon>
        <taxon>Ascomycota</taxon>
        <taxon>Saccharomycotina</taxon>
        <taxon>Saccharomycetes</taxon>
        <taxon>Saccharomycopsidaceae</taxon>
        <taxon>Saccharomycopsis</taxon>
    </lineage>
</organism>
<dbReference type="GeneID" id="90075802"/>
<feature type="compositionally biased region" description="Basic and acidic residues" evidence="2">
    <location>
        <begin position="69"/>
        <end position="80"/>
    </location>
</feature>
<evidence type="ECO:0000313" key="4">
    <source>
        <dbReference type="Proteomes" id="UP001360560"/>
    </source>
</evidence>
<feature type="region of interest" description="Disordered" evidence="2">
    <location>
        <begin position="1"/>
        <end position="109"/>
    </location>
</feature>
<dbReference type="AlphaFoldDB" id="A0AAV5QSH1"/>
<sequence>MGISYASLGCDSDDDGSPSPSHIRKRVRISSADESFYIPRNSNGPRNPSRGFGSSSEDTETSQGEDEELILHREAIERTRSHTNLTRQHSRSISLSTSLHGTTTNVPSNDPALVNTGQEMDSTIPLNAIATDDQSDSSIIESARETSLRRSHSIRRPRIAFTTNDSIINPIDGEGNNRLSGDVNTNSRDVGGSRSSSGNRDNRTIVHGILRSSRSSSITVPHVHSPNRTNINTFNNLFVDANVSSVLGRENNSAVSDDDDDISDINNNLISNDENSDGFPALVGSETPNNNNNDSNNPNLLNSLQTLQNTLRNSAIDPDSNANQILRSRSNSRSTSRVHSRVLSPPPISRVTSPTPSSRNRPRSPSTSTRNGSPPPSDYDIGDFLARQTEEDDEHIGAIQRLENEISATSTANRDLIQRCLEVFNEVDGANSHQYHERLVHLYISLLELILLSRHYTALSSNEVSRGPLNQRIRRRETSTDLRNLANQENISHDHNYLREIVSVNTDSSSDSEDNEPFRPNSMNGSGGFLRRFLERSNNATVGESDPIPRQDRVIRILQPPVPTGVARTSHHISSHTSRYVNHQRWHSSVRGNSPLRLLSSDHRLGSPESPRILHQMINRISHEMMRDSLNTSQTTNIESDEPSTSETSRKALSEDIMDRNVECLVGATYETTKLREFVRRAIKRRAGVSFSDKSVEKTDSILENAAKNDGVSETKTIHSNAQTSDNESDKSEIIGSSLTKRSLEESDGGKDSKKRRVNK</sequence>
<proteinExistence type="predicted"/>
<feature type="region of interest" description="Disordered" evidence="2">
    <location>
        <begin position="506"/>
        <end position="529"/>
    </location>
</feature>
<keyword evidence="4" id="KW-1185">Reference proteome</keyword>
<feature type="region of interest" description="Disordered" evidence="2">
    <location>
        <begin position="630"/>
        <end position="654"/>
    </location>
</feature>
<comment type="caution">
    <text evidence="3">The sequence shown here is derived from an EMBL/GenBank/DDBJ whole genome shotgun (WGS) entry which is preliminary data.</text>
</comment>
<feature type="region of interest" description="Disordered" evidence="2">
    <location>
        <begin position="314"/>
        <end position="382"/>
    </location>
</feature>
<dbReference type="EMBL" id="BTFZ01000012">
    <property type="protein sequence ID" value="GMM37827.1"/>
    <property type="molecule type" value="Genomic_DNA"/>
</dbReference>
<reference evidence="3 4" key="1">
    <citation type="journal article" date="2023" name="Elife">
        <title>Identification of key yeast species and microbe-microbe interactions impacting larval growth of Drosophila in the wild.</title>
        <authorList>
            <person name="Mure A."/>
            <person name="Sugiura Y."/>
            <person name="Maeda R."/>
            <person name="Honda K."/>
            <person name="Sakurai N."/>
            <person name="Takahashi Y."/>
            <person name="Watada M."/>
            <person name="Katoh T."/>
            <person name="Gotoh A."/>
            <person name="Gotoh Y."/>
            <person name="Taniguchi I."/>
            <person name="Nakamura K."/>
            <person name="Hayashi T."/>
            <person name="Katayama T."/>
            <person name="Uemura T."/>
            <person name="Hattori Y."/>
        </authorList>
    </citation>
    <scope>NUCLEOTIDE SEQUENCE [LARGE SCALE GENOMIC DNA]</scope>
    <source>
        <strain evidence="3 4">SC-9</strain>
    </source>
</reference>
<evidence type="ECO:0000256" key="2">
    <source>
        <dbReference type="SAM" id="MobiDB-lite"/>
    </source>
</evidence>
<keyword evidence="1" id="KW-0175">Coiled coil</keyword>
<dbReference type="RefSeq" id="XP_064854823.1">
    <property type="nucleotide sequence ID" value="XM_064998751.1"/>
</dbReference>
<feature type="compositionally biased region" description="Polar residues" evidence="2">
    <location>
        <begin position="40"/>
        <end position="56"/>
    </location>
</feature>
<feature type="region of interest" description="Disordered" evidence="2">
    <location>
        <begin position="707"/>
        <end position="760"/>
    </location>
</feature>
<feature type="region of interest" description="Disordered" evidence="2">
    <location>
        <begin position="564"/>
        <end position="587"/>
    </location>
</feature>
<feature type="region of interest" description="Disordered" evidence="2">
    <location>
        <begin position="251"/>
        <end position="301"/>
    </location>
</feature>
<evidence type="ECO:0000256" key="1">
    <source>
        <dbReference type="SAM" id="Coils"/>
    </source>
</evidence>
<feature type="compositionally biased region" description="Low complexity" evidence="2">
    <location>
        <begin position="264"/>
        <end position="273"/>
    </location>
</feature>
<dbReference type="Proteomes" id="UP001360560">
    <property type="component" value="Unassembled WGS sequence"/>
</dbReference>
<feature type="compositionally biased region" description="Low complexity" evidence="2">
    <location>
        <begin position="186"/>
        <end position="199"/>
    </location>
</feature>
<protein>
    <submittedName>
        <fullName evidence="3">Uncharacterized protein</fullName>
    </submittedName>
</protein>
<feature type="compositionally biased region" description="Acidic residues" evidence="2">
    <location>
        <begin position="57"/>
        <end position="68"/>
    </location>
</feature>
<feature type="compositionally biased region" description="Low complexity" evidence="2">
    <location>
        <begin position="288"/>
        <end position="301"/>
    </location>
</feature>
<accession>A0AAV5QSH1</accession>
<feature type="region of interest" description="Disordered" evidence="2">
    <location>
        <begin position="169"/>
        <end position="204"/>
    </location>
</feature>
<evidence type="ECO:0000313" key="3">
    <source>
        <dbReference type="EMBL" id="GMM37827.1"/>
    </source>
</evidence>
<name>A0AAV5QSH1_9ASCO</name>
<feature type="coiled-coil region" evidence="1">
    <location>
        <begin position="385"/>
        <end position="419"/>
    </location>
</feature>
<feature type="compositionally biased region" description="Basic and acidic residues" evidence="2">
    <location>
        <begin position="742"/>
        <end position="752"/>
    </location>
</feature>